<gene>
    <name evidence="5" type="ORF">ZOSMA_1G02950</name>
</gene>
<dbReference type="Gene3D" id="3.90.1150.10">
    <property type="entry name" value="Aspartate Aminotransferase, domain 1"/>
    <property type="match status" value="1"/>
</dbReference>
<dbReference type="InterPro" id="IPR015421">
    <property type="entry name" value="PyrdxlP-dep_Trfase_major"/>
</dbReference>
<dbReference type="GO" id="GO:0008483">
    <property type="term" value="F:transaminase activity"/>
    <property type="evidence" value="ECO:0000318"/>
    <property type="project" value="GO_Central"/>
</dbReference>
<comment type="cofactor">
    <cofactor evidence="1">
        <name>pyridoxal 5'-phosphate</name>
        <dbReference type="ChEBI" id="CHEBI:597326"/>
    </cofactor>
</comment>
<feature type="domain" description="Alliinase C-terminal" evidence="4">
    <location>
        <begin position="20"/>
        <end position="382"/>
    </location>
</feature>
<dbReference type="Gene3D" id="2.10.25.30">
    <property type="entry name" value="EGF-like, alliinase"/>
    <property type="match status" value="1"/>
</dbReference>
<sequence length="383" mass="43351">MGGVDSYDEQAISDDDAIVINFAHGDPTLYEKFWKDVGDEAKLVISGWETMSYFSNKDNMCWFLEQKFAEKVRRLHKLVGNASVDGKHVIVGTGSTQLFQAALFALSDPNSDHPTNVVTSIPYYPLYPALTNFMKSRLYQWGGDVENHRGKEGPCIEVVCSPNNPDGLSKQAVLTCENEKIIHDLTYYWPQYTAITTAADHDIMLFTLSKITGHAGIRIGWALVKDDKVARKMIKFIEMNTIGVSKDSQLRAARILSFVTNSHANPSLVRGVGGPFFHYARRTMTERWNRLRDAVQRSNGALTLTNFPSQHCNFTDDIVETHPAFAWMKCEKEGVDFQGVLKEHNIITLNGEHFGVENCYVRISMLDIDPYFDIFIKRISTIY</sequence>
<evidence type="ECO:0000259" key="4">
    <source>
        <dbReference type="Pfam" id="PF04864"/>
    </source>
</evidence>
<evidence type="ECO:0000256" key="2">
    <source>
        <dbReference type="ARBA" id="ARBA00006312"/>
    </source>
</evidence>
<name>A0A0K9PQ00_ZOSMR</name>
<dbReference type="InterPro" id="IPR015424">
    <property type="entry name" value="PyrdxlP-dep_Trfase"/>
</dbReference>
<organism evidence="5 6">
    <name type="scientific">Zostera marina</name>
    <name type="common">Eelgrass</name>
    <dbReference type="NCBI Taxonomy" id="29655"/>
    <lineage>
        <taxon>Eukaryota</taxon>
        <taxon>Viridiplantae</taxon>
        <taxon>Streptophyta</taxon>
        <taxon>Embryophyta</taxon>
        <taxon>Tracheophyta</taxon>
        <taxon>Spermatophyta</taxon>
        <taxon>Magnoliopsida</taxon>
        <taxon>Liliopsida</taxon>
        <taxon>Zosteraceae</taxon>
        <taxon>Zostera</taxon>
    </lineage>
</organism>
<dbReference type="GO" id="GO:0016846">
    <property type="term" value="F:carbon-sulfur lyase activity"/>
    <property type="evidence" value="ECO:0007669"/>
    <property type="project" value="InterPro"/>
</dbReference>
<dbReference type="InterPro" id="IPR037029">
    <property type="entry name" value="Alliinase_N_sf"/>
</dbReference>
<comment type="similarity">
    <text evidence="2">Belongs to the alliinase family.</text>
</comment>
<dbReference type="Proteomes" id="UP000036987">
    <property type="component" value="Unassembled WGS sequence"/>
</dbReference>
<dbReference type="AlphaFoldDB" id="A0A0K9PQ00"/>
<proteinExistence type="inferred from homology"/>
<dbReference type="STRING" id="29655.A0A0K9PQ00"/>
<keyword evidence="6" id="KW-1185">Reference proteome</keyword>
<evidence type="ECO:0000256" key="1">
    <source>
        <dbReference type="ARBA" id="ARBA00001933"/>
    </source>
</evidence>
<evidence type="ECO:0000256" key="3">
    <source>
        <dbReference type="ARBA" id="ARBA00022898"/>
    </source>
</evidence>
<dbReference type="EMBL" id="LFYR01000729">
    <property type="protein sequence ID" value="KMZ70315.1"/>
    <property type="molecule type" value="Genomic_DNA"/>
</dbReference>
<accession>A0A0K9PQ00</accession>
<evidence type="ECO:0000313" key="5">
    <source>
        <dbReference type="EMBL" id="KMZ70315.1"/>
    </source>
</evidence>
<dbReference type="PANTHER" id="PTHR43795">
    <property type="entry name" value="BIFUNCTIONAL ASPARTATE AMINOTRANSFERASE AND GLUTAMATE/ASPARTATE-PREPHENATE AMINOTRANSFERASE-RELATED"/>
    <property type="match status" value="1"/>
</dbReference>
<dbReference type="CDD" id="cd00609">
    <property type="entry name" value="AAT_like"/>
    <property type="match status" value="1"/>
</dbReference>
<dbReference type="PANTHER" id="PTHR43795:SF22">
    <property type="entry name" value="TRYPTOPHAN AMINOTRANSFERASE-RELATED PROTEIN 2"/>
    <property type="match status" value="1"/>
</dbReference>
<dbReference type="InterPro" id="IPR050478">
    <property type="entry name" value="Ethylene_sulfur-biosynth"/>
</dbReference>
<dbReference type="SMR" id="A0A0K9PQ00"/>
<dbReference type="Gene3D" id="3.40.640.10">
    <property type="entry name" value="Type I PLP-dependent aspartate aminotransferase-like (Major domain)"/>
    <property type="match status" value="1"/>
</dbReference>
<protein>
    <submittedName>
        <fullName evidence="5">Alliinase family protein</fullName>
    </submittedName>
</protein>
<keyword evidence="3" id="KW-0663">Pyridoxal phosphate</keyword>
<evidence type="ECO:0000313" key="6">
    <source>
        <dbReference type="Proteomes" id="UP000036987"/>
    </source>
</evidence>
<dbReference type="GO" id="GO:0006520">
    <property type="term" value="P:amino acid metabolic process"/>
    <property type="evidence" value="ECO:0000318"/>
    <property type="project" value="GO_Central"/>
</dbReference>
<dbReference type="InterPro" id="IPR006948">
    <property type="entry name" value="Alliinase_C"/>
</dbReference>
<dbReference type="SUPFAM" id="SSF53383">
    <property type="entry name" value="PLP-dependent transferases"/>
    <property type="match status" value="1"/>
</dbReference>
<dbReference type="OMA" id="EHTEKFD"/>
<dbReference type="InterPro" id="IPR015422">
    <property type="entry name" value="PyrdxlP-dep_Trfase_small"/>
</dbReference>
<comment type="caution">
    <text evidence="5">The sequence shown here is derived from an EMBL/GenBank/DDBJ whole genome shotgun (WGS) entry which is preliminary data.</text>
</comment>
<dbReference type="Pfam" id="PF04864">
    <property type="entry name" value="Alliinase_C"/>
    <property type="match status" value="1"/>
</dbReference>
<reference evidence="6" key="1">
    <citation type="journal article" date="2016" name="Nature">
        <title>The genome of the seagrass Zostera marina reveals angiosperm adaptation to the sea.</title>
        <authorList>
            <person name="Olsen J.L."/>
            <person name="Rouze P."/>
            <person name="Verhelst B."/>
            <person name="Lin Y.-C."/>
            <person name="Bayer T."/>
            <person name="Collen J."/>
            <person name="Dattolo E."/>
            <person name="De Paoli E."/>
            <person name="Dittami S."/>
            <person name="Maumus F."/>
            <person name="Michel G."/>
            <person name="Kersting A."/>
            <person name="Lauritano C."/>
            <person name="Lohaus R."/>
            <person name="Toepel M."/>
            <person name="Tonon T."/>
            <person name="Vanneste K."/>
            <person name="Amirebrahimi M."/>
            <person name="Brakel J."/>
            <person name="Bostroem C."/>
            <person name="Chovatia M."/>
            <person name="Grimwood J."/>
            <person name="Jenkins J.W."/>
            <person name="Jueterbock A."/>
            <person name="Mraz A."/>
            <person name="Stam W.T."/>
            <person name="Tice H."/>
            <person name="Bornberg-Bauer E."/>
            <person name="Green P.J."/>
            <person name="Pearson G.A."/>
            <person name="Procaccini G."/>
            <person name="Duarte C.M."/>
            <person name="Schmutz J."/>
            <person name="Reusch T.B.H."/>
            <person name="Van de Peer Y."/>
        </authorList>
    </citation>
    <scope>NUCLEOTIDE SEQUENCE [LARGE SCALE GENOMIC DNA]</scope>
    <source>
        <strain evidence="6">cv. Finnish</strain>
    </source>
</reference>
<dbReference type="OrthoDB" id="2020362at2759"/>